<dbReference type="Proteomes" id="UP001064048">
    <property type="component" value="Chromosome 16"/>
</dbReference>
<protein>
    <submittedName>
        <fullName evidence="1">Uncharacterized protein</fullName>
    </submittedName>
</protein>
<reference evidence="1 2" key="1">
    <citation type="journal article" date="2022" name="Genome Biol. Evol.">
        <title>The Spruce Budworm Genome: Reconstructing the Evolutionary History of Antifreeze Proteins.</title>
        <authorList>
            <person name="Beliveau C."/>
            <person name="Gagne P."/>
            <person name="Picq S."/>
            <person name="Vernygora O."/>
            <person name="Keeling C.I."/>
            <person name="Pinkney K."/>
            <person name="Doucet D."/>
            <person name="Wen F."/>
            <person name="Johnston J.S."/>
            <person name="Maaroufi H."/>
            <person name="Boyle B."/>
            <person name="Laroche J."/>
            <person name="Dewar K."/>
            <person name="Juretic N."/>
            <person name="Blackburn G."/>
            <person name="Nisole A."/>
            <person name="Brunet B."/>
            <person name="Brandao M."/>
            <person name="Lumley L."/>
            <person name="Duan J."/>
            <person name="Quan G."/>
            <person name="Lucarotti C.J."/>
            <person name="Roe A.D."/>
            <person name="Sperling F.A.H."/>
            <person name="Levesque R.C."/>
            <person name="Cusson M."/>
        </authorList>
    </citation>
    <scope>NUCLEOTIDE SEQUENCE [LARGE SCALE GENOMIC DNA]</scope>
    <source>
        <strain evidence="1">Glfc:IPQL:Cfum</strain>
    </source>
</reference>
<organism evidence="1 2">
    <name type="scientific">Choristoneura fumiferana</name>
    <name type="common">Spruce budworm moth</name>
    <name type="synonym">Archips fumiferana</name>
    <dbReference type="NCBI Taxonomy" id="7141"/>
    <lineage>
        <taxon>Eukaryota</taxon>
        <taxon>Metazoa</taxon>
        <taxon>Ecdysozoa</taxon>
        <taxon>Arthropoda</taxon>
        <taxon>Hexapoda</taxon>
        <taxon>Insecta</taxon>
        <taxon>Pterygota</taxon>
        <taxon>Neoptera</taxon>
        <taxon>Endopterygota</taxon>
        <taxon>Lepidoptera</taxon>
        <taxon>Glossata</taxon>
        <taxon>Ditrysia</taxon>
        <taxon>Tortricoidea</taxon>
        <taxon>Tortricidae</taxon>
        <taxon>Tortricinae</taxon>
        <taxon>Choristoneura</taxon>
    </lineage>
</organism>
<gene>
    <name evidence="1" type="ORF">MSG28_009693</name>
</gene>
<keyword evidence="2" id="KW-1185">Reference proteome</keyword>
<proteinExistence type="predicted"/>
<comment type="caution">
    <text evidence="1">The sequence shown here is derived from an EMBL/GenBank/DDBJ whole genome shotgun (WGS) entry which is preliminary data.</text>
</comment>
<name>A0ACC0JC48_CHOFU</name>
<accession>A0ACC0JC48</accession>
<evidence type="ECO:0000313" key="1">
    <source>
        <dbReference type="EMBL" id="KAI8421718.1"/>
    </source>
</evidence>
<dbReference type="EMBL" id="CM046116">
    <property type="protein sequence ID" value="KAI8421718.1"/>
    <property type="molecule type" value="Genomic_DNA"/>
</dbReference>
<evidence type="ECO:0000313" key="2">
    <source>
        <dbReference type="Proteomes" id="UP001064048"/>
    </source>
</evidence>
<sequence>MSAPLNWHKWLVLSLFGLALSAQPIGCDYSTNAEKFGTEAVVRCNEKCPFQNRTGDGHFDVSCGAECSVQQKPVEQNHQNNVFNGIVVELKRERALPLHRRQLRLGGRPPPAPHTALALIFILRPFNKPPPPPPIIPWTCPYPLSGHALSEIVALHST</sequence>